<keyword evidence="2" id="KW-1185">Reference proteome</keyword>
<dbReference type="EMBL" id="MVHS01000011">
    <property type="protein sequence ID" value="ORA71865.1"/>
    <property type="molecule type" value="Genomic_DNA"/>
</dbReference>
<dbReference type="Pfam" id="PF11139">
    <property type="entry name" value="SfLAP"/>
    <property type="match status" value="1"/>
</dbReference>
<evidence type="ECO:0000313" key="2">
    <source>
        <dbReference type="Proteomes" id="UP000192801"/>
    </source>
</evidence>
<reference evidence="1 2" key="1">
    <citation type="submission" date="2016-12" db="EMBL/GenBank/DDBJ databases">
        <title>The new phylogeny of genus Mycobacterium.</title>
        <authorList>
            <person name="Tortoli E."/>
            <person name="Trovato A."/>
            <person name="Cirillo D.M."/>
        </authorList>
    </citation>
    <scope>NUCLEOTIDE SEQUENCE [LARGE SCALE GENOMIC DNA]</scope>
    <source>
        <strain evidence="1 2">DSM 45130</strain>
    </source>
</reference>
<protein>
    <submittedName>
        <fullName evidence="1">Uncharacterized protein</fullName>
    </submittedName>
</protein>
<organism evidence="1 2">
    <name type="scientific">Mycolicibacterium insubricum</name>
    <dbReference type="NCBI Taxonomy" id="444597"/>
    <lineage>
        <taxon>Bacteria</taxon>
        <taxon>Bacillati</taxon>
        <taxon>Actinomycetota</taxon>
        <taxon>Actinomycetes</taxon>
        <taxon>Mycobacteriales</taxon>
        <taxon>Mycobacteriaceae</taxon>
        <taxon>Mycolicibacterium</taxon>
    </lineage>
</organism>
<dbReference type="AlphaFoldDB" id="A0A1X0DHL6"/>
<dbReference type="STRING" id="444597.BST26_07280"/>
<evidence type="ECO:0000313" key="1">
    <source>
        <dbReference type="EMBL" id="ORA71865.1"/>
    </source>
</evidence>
<accession>A0A1X0DHL6</accession>
<comment type="caution">
    <text evidence="1">The sequence shown here is derived from an EMBL/GenBank/DDBJ whole genome shotgun (WGS) entry which is preliminary data.</text>
</comment>
<dbReference type="OrthoDB" id="4753036at2"/>
<proteinExistence type="predicted"/>
<dbReference type="Proteomes" id="UP000192801">
    <property type="component" value="Unassembled WGS sequence"/>
</dbReference>
<sequence>MSASLGSAAVEVLPLALVIALSPISIIPAVLVLQGDRPRESGLAFLAGWVLGIAALTTLFTALPGLLEADSGPPPTWASWVRIVVGAALIVFGIFRWFTRASRPHQLPGLRQLTEARPAKLFGLSALLTVVNVKVLFMCVAAGLVIANSGLGALTPVAAAGFVVVSTSSVALPVLGYIASAGRLDPALLRLNGWLQRHSGALVAITLIVIGILVLHRGIVGL</sequence>
<gene>
    <name evidence="1" type="ORF">BST26_07280</name>
</gene>
<dbReference type="InterPro" id="IPR021315">
    <property type="entry name" value="Gap/Sap"/>
</dbReference>
<name>A0A1X0DHL6_9MYCO</name>
<dbReference type="RefSeq" id="WP_083030119.1">
    <property type="nucleotide sequence ID" value="NZ_AP022618.1"/>
</dbReference>